<dbReference type="PRINTS" id="PR01543">
    <property type="entry name" value="ANATRNSFRASE"/>
</dbReference>
<evidence type="ECO:0000313" key="4">
    <source>
        <dbReference type="Proteomes" id="UP001216674"/>
    </source>
</evidence>
<evidence type="ECO:0000256" key="2">
    <source>
        <dbReference type="RuleBase" id="RU003452"/>
    </source>
</evidence>
<dbReference type="Proteomes" id="UP001216674">
    <property type="component" value="Unassembled WGS sequence"/>
</dbReference>
<comment type="similarity">
    <text evidence="1 2">Belongs to the arylamine N-acetyltransferase family.</text>
</comment>
<keyword evidence="4" id="KW-1185">Reference proteome</keyword>
<comment type="caution">
    <text evidence="3">The sequence shown here is derived from an EMBL/GenBank/DDBJ whole genome shotgun (WGS) entry which is preliminary data.</text>
</comment>
<dbReference type="Gene3D" id="2.40.128.150">
    <property type="entry name" value="Cysteine proteinases"/>
    <property type="match status" value="1"/>
</dbReference>
<reference evidence="3 4" key="1">
    <citation type="submission" date="2023-03" db="EMBL/GenBank/DDBJ databases">
        <title>Draft assemblies of triclosan tolerant bacteria isolated from returned activated sludge.</title>
        <authorList>
            <person name="Van Hamelsveld S."/>
        </authorList>
    </citation>
    <scope>NUCLEOTIDE SEQUENCE [LARGE SCALE GENOMIC DNA]</scope>
    <source>
        <strain evidence="3 4">GW210010_S58</strain>
    </source>
</reference>
<dbReference type="EMBL" id="JARJLM010000216">
    <property type="protein sequence ID" value="MDF3833815.1"/>
    <property type="molecule type" value="Genomic_DNA"/>
</dbReference>
<dbReference type="SUPFAM" id="SSF54001">
    <property type="entry name" value="Cysteine proteinases"/>
    <property type="match status" value="1"/>
</dbReference>
<dbReference type="InterPro" id="IPR001447">
    <property type="entry name" value="Arylamine_N-AcTrfase"/>
</dbReference>
<evidence type="ECO:0000313" key="3">
    <source>
        <dbReference type="EMBL" id="MDF3833815.1"/>
    </source>
</evidence>
<dbReference type="PANTHER" id="PTHR11786">
    <property type="entry name" value="N-HYDROXYARYLAMINE O-ACETYLTRANSFERASE"/>
    <property type="match status" value="1"/>
</dbReference>
<dbReference type="Gene3D" id="3.30.2140.10">
    <property type="entry name" value="Arylamine N-acetyltransferase"/>
    <property type="match status" value="1"/>
</dbReference>
<evidence type="ECO:0000256" key="1">
    <source>
        <dbReference type="ARBA" id="ARBA00006547"/>
    </source>
</evidence>
<dbReference type="InterPro" id="IPR038765">
    <property type="entry name" value="Papain-like_cys_pep_sf"/>
</dbReference>
<name>A0ABT6AMI4_9BURK</name>
<protein>
    <submittedName>
        <fullName evidence="3">Arylamine N-acetyltransferase</fullName>
    </submittedName>
</protein>
<organism evidence="3 4">
    <name type="scientific">Cupriavidus basilensis</name>
    <dbReference type="NCBI Taxonomy" id="68895"/>
    <lineage>
        <taxon>Bacteria</taxon>
        <taxon>Pseudomonadati</taxon>
        <taxon>Pseudomonadota</taxon>
        <taxon>Betaproteobacteria</taxon>
        <taxon>Burkholderiales</taxon>
        <taxon>Burkholderiaceae</taxon>
        <taxon>Cupriavidus</taxon>
    </lineage>
</organism>
<accession>A0ABT6AMI4</accession>
<gene>
    <name evidence="3" type="ORF">P3W85_12775</name>
</gene>
<dbReference type="Pfam" id="PF00797">
    <property type="entry name" value="Acetyltransf_2"/>
    <property type="match status" value="1"/>
</dbReference>
<proteinExistence type="inferred from homology"/>
<dbReference type="PANTHER" id="PTHR11786:SF0">
    <property type="entry name" value="ARYLAMINE N-ACETYLTRANSFERASE 4-RELATED"/>
    <property type="match status" value="1"/>
</dbReference>
<dbReference type="RefSeq" id="WP_276265046.1">
    <property type="nucleotide sequence ID" value="NZ_JARJLM010000216.1"/>
</dbReference>
<sequence>MEAQNFTLRKYFDRIGFQGSGEPDMETVAGMMRCQIFTVPFENLDVQAKKAVSLVPEEIVGKILDRQRGGYCYEVNGIFAMALQALGIPYQFVAARPMFYPVKRPKTHMALVLTVNSQRWLCDLGFGSYGIRAPMRLDQIDVEVRQDGDTFMLSRTDAGEYLLKALVDGEWTNQYAFDLSAQEWIDFVPANYLNSTHPDAIFVQKLLIVLHNPEGRKILLGDTLKTVANGKTTVQAIRPDERVAVLFREFGLEAAAA</sequence>